<evidence type="ECO:0000313" key="3">
    <source>
        <dbReference type="Proteomes" id="UP001197875"/>
    </source>
</evidence>
<dbReference type="InterPro" id="IPR036291">
    <property type="entry name" value="NAD(P)-bd_dom_sf"/>
</dbReference>
<gene>
    <name evidence="2" type="ORF">LKD71_10190</name>
</gene>
<organism evidence="2 3">
    <name type="scientific">Fusicatenibacter faecihominis</name>
    <dbReference type="NCBI Taxonomy" id="2881276"/>
    <lineage>
        <taxon>Bacteria</taxon>
        <taxon>Bacillati</taxon>
        <taxon>Bacillota</taxon>
        <taxon>Clostridia</taxon>
        <taxon>Lachnospirales</taxon>
        <taxon>Lachnospiraceae</taxon>
        <taxon>Fusicatenibacter</taxon>
    </lineage>
</organism>
<reference evidence="2 3" key="1">
    <citation type="submission" date="2021-10" db="EMBL/GenBank/DDBJ databases">
        <title>Anaerobic single-cell dispensing facilitates the cultivation of human gut bacteria.</title>
        <authorList>
            <person name="Afrizal A."/>
        </authorList>
    </citation>
    <scope>NUCLEOTIDE SEQUENCE [LARGE SCALE GENOMIC DNA]</scope>
    <source>
        <strain evidence="2 3">CLA-AA-H277</strain>
    </source>
</reference>
<name>A0AAE3DTG3_9FIRM</name>
<evidence type="ECO:0000313" key="2">
    <source>
        <dbReference type="EMBL" id="MCC2190172.1"/>
    </source>
</evidence>
<dbReference type="RefSeq" id="WP_227615316.1">
    <property type="nucleotide sequence ID" value="NZ_JAJEPR010000015.1"/>
</dbReference>
<dbReference type="EMBL" id="JAJEPR010000015">
    <property type="protein sequence ID" value="MCC2190172.1"/>
    <property type="molecule type" value="Genomic_DNA"/>
</dbReference>
<feature type="domain" description="Ketopantoate reductase N-terminal" evidence="1">
    <location>
        <begin position="3"/>
        <end position="64"/>
    </location>
</feature>
<dbReference type="Gene3D" id="3.40.50.720">
    <property type="entry name" value="NAD(P)-binding Rossmann-like Domain"/>
    <property type="match status" value="1"/>
</dbReference>
<dbReference type="Proteomes" id="UP001197875">
    <property type="component" value="Unassembled WGS sequence"/>
</dbReference>
<proteinExistence type="predicted"/>
<evidence type="ECO:0000259" key="1">
    <source>
        <dbReference type="Pfam" id="PF02558"/>
    </source>
</evidence>
<comment type="caution">
    <text evidence="2">The sequence shown here is derived from an EMBL/GenBank/DDBJ whole genome shotgun (WGS) entry which is preliminary data.</text>
</comment>
<dbReference type="InterPro" id="IPR013332">
    <property type="entry name" value="KPR_N"/>
</dbReference>
<accession>A0AAE3DTG3</accession>
<keyword evidence="3" id="KW-1185">Reference proteome</keyword>
<dbReference type="Pfam" id="PF02558">
    <property type="entry name" value="ApbA"/>
    <property type="match status" value="1"/>
</dbReference>
<dbReference type="SUPFAM" id="SSF51735">
    <property type="entry name" value="NAD(P)-binding Rossmann-fold domains"/>
    <property type="match status" value="1"/>
</dbReference>
<sequence length="93" mass="10414">MKYAVIGAGGTGGMIGFYMTKAGKDVTLIARGEHLAKMQEKGLTVERMWDGSMETLPVSATDMEHYRERPACIFYMGTAQSLKTMTERFLFHQ</sequence>
<protein>
    <recommendedName>
        <fullName evidence="1">Ketopantoate reductase N-terminal domain-containing protein</fullName>
    </recommendedName>
</protein>
<dbReference type="AlphaFoldDB" id="A0AAE3DTG3"/>